<keyword evidence="3" id="KW-1185">Reference proteome</keyword>
<proteinExistence type="predicted"/>
<dbReference type="PANTHER" id="PTHR46465">
    <property type="entry name" value="LATERAL SIGNALING TARGET PROTEIN 2 HOMOLOG"/>
    <property type="match status" value="1"/>
</dbReference>
<sequence length="499" mass="55198">MSTPVGTSAVPACSDPLSLAQARQGDSNTLVSPSPSPPPIRPTPGSIWLALYSKRSKIFGLGREQKPSGTSVARAGPRFGQSPAGIFRFGKNQMEGGADAVEPKLDEKHLVSLFWHADEQLLRNVHRLREVHQFAHLVTRLHRRTDMVHKSQKILLDALHLIAEQVHHDLVQAGDEGLFASRSHRKTLPLDDQRELELGYSENILFAAQALSSGFRIRGLDANSPTLTQPAQQLIASLEAVRWVLRRRAVVDPYPPYEAEEIIAVLRDFDAACIMYMSRTGQNDVDMFAILMSETLVKAVQRGHLHPTQISELDPLIFLALPRLTVVAGLLHFPNLVDLIHPETCIRWFRHKCSRLRELQWELEGLEDREVVVLEKLLTDGNDDLISPSDQKSTTKTPSPRVQRLFTDVCAIADDLQSGAKAREFVQVLNKVLVMHKSDECAKPPKDVDAGTGEATQQVALGGGPKRKWWRPSRRGAGSSVGASSRAQVQDQTSVTGSS</sequence>
<feature type="compositionally biased region" description="Low complexity" evidence="1">
    <location>
        <begin position="475"/>
        <end position="487"/>
    </location>
</feature>
<feature type="region of interest" description="Disordered" evidence="1">
    <location>
        <begin position="1"/>
        <end position="43"/>
    </location>
</feature>
<dbReference type="OrthoDB" id="20035at2759"/>
<name>A0A139A3W7_GONPJ</name>
<gene>
    <name evidence="2" type="ORF">M427DRAFT_35651</name>
</gene>
<dbReference type="InterPro" id="IPR051118">
    <property type="entry name" value="LST-2"/>
</dbReference>
<dbReference type="OMA" id="ARAGPRF"/>
<feature type="compositionally biased region" description="Basic residues" evidence="1">
    <location>
        <begin position="465"/>
        <end position="474"/>
    </location>
</feature>
<evidence type="ECO:0000313" key="2">
    <source>
        <dbReference type="EMBL" id="KXS11517.1"/>
    </source>
</evidence>
<dbReference type="AlphaFoldDB" id="A0A139A3W7"/>
<feature type="compositionally biased region" description="Polar residues" evidence="1">
    <location>
        <begin position="488"/>
        <end position="499"/>
    </location>
</feature>
<dbReference type="GO" id="GO:0031901">
    <property type="term" value="C:early endosome membrane"/>
    <property type="evidence" value="ECO:0007669"/>
    <property type="project" value="TreeGrafter"/>
</dbReference>
<protein>
    <submittedName>
        <fullName evidence="2">Uncharacterized protein</fullName>
    </submittedName>
</protein>
<dbReference type="EMBL" id="KQ965800">
    <property type="protein sequence ID" value="KXS11517.1"/>
    <property type="molecule type" value="Genomic_DNA"/>
</dbReference>
<dbReference type="Proteomes" id="UP000070544">
    <property type="component" value="Unassembled WGS sequence"/>
</dbReference>
<feature type="region of interest" description="Disordered" evidence="1">
    <location>
        <begin position="441"/>
        <end position="499"/>
    </location>
</feature>
<dbReference type="PANTHER" id="PTHR46465:SF2">
    <property type="entry name" value="LATERAL SIGNALING TARGET PROTEIN 2 HOMOLOG"/>
    <property type="match status" value="1"/>
</dbReference>
<evidence type="ECO:0000313" key="3">
    <source>
        <dbReference type="Proteomes" id="UP000070544"/>
    </source>
</evidence>
<accession>A0A139A3W7</accession>
<organism evidence="2 3">
    <name type="scientific">Gonapodya prolifera (strain JEL478)</name>
    <name type="common">Monoblepharis prolifera</name>
    <dbReference type="NCBI Taxonomy" id="1344416"/>
    <lineage>
        <taxon>Eukaryota</taxon>
        <taxon>Fungi</taxon>
        <taxon>Fungi incertae sedis</taxon>
        <taxon>Chytridiomycota</taxon>
        <taxon>Chytridiomycota incertae sedis</taxon>
        <taxon>Monoblepharidomycetes</taxon>
        <taxon>Monoblepharidales</taxon>
        <taxon>Gonapodyaceae</taxon>
        <taxon>Gonapodya</taxon>
    </lineage>
</organism>
<evidence type="ECO:0000256" key="1">
    <source>
        <dbReference type="SAM" id="MobiDB-lite"/>
    </source>
</evidence>
<reference evidence="2 3" key="1">
    <citation type="journal article" date="2015" name="Genome Biol. Evol.">
        <title>Phylogenomic analyses indicate that early fungi evolved digesting cell walls of algal ancestors of land plants.</title>
        <authorList>
            <person name="Chang Y."/>
            <person name="Wang S."/>
            <person name="Sekimoto S."/>
            <person name="Aerts A.L."/>
            <person name="Choi C."/>
            <person name="Clum A."/>
            <person name="LaButti K.M."/>
            <person name="Lindquist E.A."/>
            <person name="Yee Ngan C."/>
            <person name="Ohm R.A."/>
            <person name="Salamov A.A."/>
            <person name="Grigoriev I.V."/>
            <person name="Spatafora J.W."/>
            <person name="Berbee M.L."/>
        </authorList>
    </citation>
    <scope>NUCLEOTIDE SEQUENCE [LARGE SCALE GENOMIC DNA]</scope>
    <source>
        <strain evidence="2 3">JEL478</strain>
    </source>
</reference>